<evidence type="ECO:0000313" key="1">
    <source>
        <dbReference type="EMBL" id="RZC38325.1"/>
    </source>
</evidence>
<comment type="caution">
    <text evidence="1">The sequence shown here is derived from an EMBL/GenBank/DDBJ whole genome shotgun (WGS) entry which is preliminary data.</text>
</comment>
<dbReference type="EMBL" id="QDEB01044385">
    <property type="protein sequence ID" value="RZC38325.1"/>
    <property type="molecule type" value="Genomic_DNA"/>
</dbReference>
<organism evidence="1 2">
    <name type="scientific">Asbolus verrucosus</name>
    <name type="common">Desert ironclad beetle</name>
    <dbReference type="NCBI Taxonomy" id="1661398"/>
    <lineage>
        <taxon>Eukaryota</taxon>
        <taxon>Metazoa</taxon>
        <taxon>Ecdysozoa</taxon>
        <taxon>Arthropoda</taxon>
        <taxon>Hexapoda</taxon>
        <taxon>Insecta</taxon>
        <taxon>Pterygota</taxon>
        <taxon>Neoptera</taxon>
        <taxon>Endopterygota</taxon>
        <taxon>Coleoptera</taxon>
        <taxon>Polyphaga</taxon>
        <taxon>Cucujiformia</taxon>
        <taxon>Tenebrionidae</taxon>
        <taxon>Pimeliinae</taxon>
        <taxon>Asbolus</taxon>
    </lineage>
</organism>
<keyword evidence="2" id="KW-1185">Reference proteome</keyword>
<gene>
    <name evidence="1" type="ORF">BDFB_012217</name>
</gene>
<evidence type="ECO:0000313" key="2">
    <source>
        <dbReference type="Proteomes" id="UP000292052"/>
    </source>
</evidence>
<name>A0A482VZY5_ASBVE</name>
<protein>
    <submittedName>
        <fullName evidence="1">Uncharacterized protein</fullName>
    </submittedName>
</protein>
<proteinExistence type="predicted"/>
<sequence>MKSSVSTEA</sequence>
<accession>A0A482VZY5</accession>
<reference evidence="1 2" key="1">
    <citation type="submission" date="2017-03" db="EMBL/GenBank/DDBJ databases">
        <title>Genome of the blue death feigning beetle - Asbolus verrucosus.</title>
        <authorList>
            <person name="Rider S.D."/>
        </authorList>
    </citation>
    <scope>NUCLEOTIDE SEQUENCE [LARGE SCALE GENOMIC DNA]</scope>
    <source>
        <strain evidence="1">Butters</strain>
        <tissue evidence="1">Head and leg muscle</tissue>
    </source>
</reference>
<dbReference type="Proteomes" id="UP000292052">
    <property type="component" value="Unassembled WGS sequence"/>
</dbReference>